<proteinExistence type="predicted"/>
<feature type="compositionally biased region" description="Polar residues" evidence="1">
    <location>
        <begin position="29"/>
        <end position="40"/>
    </location>
</feature>
<dbReference type="AlphaFoldDB" id="A0A1D9Q7N6"/>
<sequence length="602" mass="68049">MHCAVSDTLVLKPMSSVNPEKMTRLKAPSPNSEIESSFSTGAEKSLDRCEVDLDHSKAAEFTFIHVSNGRGPRTEARSHVMREFWREKKLQNAKKAREHRRKDSWSLRPRISKRRDLQDTPRHHSDVRNPEDCVESYMDVEEPDEGCAREAPRTKTTHTKVQRLPGNCNTLLKPFAKDGQTVIPLCRTGIADVDPFSRLKLGGGPGLQRLIHHYCWVTASCMDKETTGTDFGRVGWLYSRVSWLDPEPAHIVMGFNIQHMARLHGQQEPPIAIKHKTEGMRIINKRLNDPAQALSDGSIGAVANFTSHELLSGLPENFSIHMNGLDQMVKYRGGLVAFSRNRPLQLVIESLDLCRAYIQVSRPIYSRYDKNATEELTTASSVGASKIQCETAKMQAKNDFCTDFIRMVDGLERATGVIKDAAPNITSLEQWNSFSDRICSATIGMSWLHPTEQAIDERRSIMWKCFRLASLIYLQMALQEFNTTPQLRGKYFQACKYRLLDMTSGWCRAIEMLARIIFRGERSNVERHRRAWYVANAIIELQDIGLETWKIVEGTLFTYLESSPGKTEGESTPPTVALRSNLDICSEDFNLNGGAGWLGSPL</sequence>
<feature type="region of interest" description="Disordered" evidence="1">
    <location>
        <begin position="91"/>
        <end position="129"/>
    </location>
</feature>
<evidence type="ECO:0000313" key="3">
    <source>
        <dbReference type="Proteomes" id="UP000177798"/>
    </source>
</evidence>
<name>A0A1D9Q7N6_SCLS1</name>
<dbReference type="Proteomes" id="UP000177798">
    <property type="component" value="Chromosome 7"/>
</dbReference>
<evidence type="ECO:0000313" key="2">
    <source>
        <dbReference type="EMBL" id="APA10980.1"/>
    </source>
</evidence>
<gene>
    <name evidence="2" type="ORF">sscle_07g057500</name>
</gene>
<reference evidence="3" key="1">
    <citation type="journal article" date="2017" name="Genome Biol. Evol.">
        <title>The complete genome sequence of the phytopathogenic fungus Sclerotinia sclerotiorum reveals insights into the genome architecture of broad host range pathogens.</title>
        <authorList>
            <person name="Derbyshire M."/>
            <person name="Denton-Giles M."/>
            <person name="Hegedus D."/>
            <person name="Seifbarghy S."/>
            <person name="Rollins J."/>
            <person name="van Kan J."/>
            <person name="Seidl M.F."/>
            <person name="Faino L."/>
            <person name="Mbengue M."/>
            <person name="Navaud O."/>
            <person name="Raffaele S."/>
            <person name="Hammond-Kosack K."/>
            <person name="Heard S."/>
            <person name="Oliver R."/>
        </authorList>
    </citation>
    <scope>NUCLEOTIDE SEQUENCE [LARGE SCALE GENOMIC DNA]</scope>
    <source>
        <strain evidence="3">ATCC 18683 / 1980 / Ss-1</strain>
    </source>
</reference>
<protein>
    <submittedName>
        <fullName evidence="2">Uncharacterized protein</fullName>
    </submittedName>
</protein>
<feature type="compositionally biased region" description="Basic residues" evidence="1">
    <location>
        <begin position="91"/>
        <end position="102"/>
    </location>
</feature>
<evidence type="ECO:0000256" key="1">
    <source>
        <dbReference type="SAM" id="MobiDB-lite"/>
    </source>
</evidence>
<dbReference type="PANTHER" id="PTHR37540">
    <property type="entry name" value="TRANSCRIPTION FACTOR (ACR-2), PUTATIVE-RELATED-RELATED"/>
    <property type="match status" value="1"/>
</dbReference>
<accession>A0A1D9Q7N6</accession>
<dbReference type="OrthoDB" id="4158087at2759"/>
<dbReference type="PANTHER" id="PTHR37540:SF5">
    <property type="entry name" value="TRANSCRIPTION FACTOR DOMAIN-CONTAINING PROTEIN"/>
    <property type="match status" value="1"/>
</dbReference>
<dbReference type="VEuPathDB" id="FungiDB:sscle_07g057500"/>
<feature type="region of interest" description="Disordered" evidence="1">
    <location>
        <begin position="20"/>
        <end position="40"/>
    </location>
</feature>
<dbReference type="EMBL" id="CP017820">
    <property type="protein sequence ID" value="APA10980.1"/>
    <property type="molecule type" value="Genomic_DNA"/>
</dbReference>
<organism evidence="2 3">
    <name type="scientific">Sclerotinia sclerotiorum (strain ATCC 18683 / 1980 / Ss-1)</name>
    <name type="common">White mold</name>
    <name type="synonym">Whetzelinia sclerotiorum</name>
    <dbReference type="NCBI Taxonomy" id="665079"/>
    <lineage>
        <taxon>Eukaryota</taxon>
        <taxon>Fungi</taxon>
        <taxon>Dikarya</taxon>
        <taxon>Ascomycota</taxon>
        <taxon>Pezizomycotina</taxon>
        <taxon>Leotiomycetes</taxon>
        <taxon>Helotiales</taxon>
        <taxon>Sclerotiniaceae</taxon>
        <taxon>Sclerotinia</taxon>
    </lineage>
</organism>
<feature type="compositionally biased region" description="Basic and acidic residues" evidence="1">
    <location>
        <begin position="114"/>
        <end position="129"/>
    </location>
</feature>